<dbReference type="Pfam" id="PF00929">
    <property type="entry name" value="RNase_T"/>
    <property type="match status" value="1"/>
</dbReference>
<evidence type="ECO:0000313" key="20">
    <source>
        <dbReference type="EMBL" id="KGQ71064.1"/>
    </source>
</evidence>
<dbReference type="InterPro" id="IPR013520">
    <property type="entry name" value="Ribonucl_H"/>
</dbReference>
<dbReference type="PANTHER" id="PTHR30231">
    <property type="entry name" value="DNA POLYMERASE III SUBUNIT EPSILON"/>
    <property type="match status" value="1"/>
</dbReference>
<gene>
    <name evidence="18" type="primary">dnaQ</name>
    <name evidence="20" type="ORF">OA57_02185</name>
</gene>
<dbReference type="EC" id="2.7.7.7" evidence="2 18"/>
<comment type="caution">
    <text evidence="20">The sequence shown here is derived from an EMBL/GenBank/DDBJ whole genome shotgun (WGS) entry which is preliminary data.</text>
</comment>
<comment type="cofactor">
    <cofactor evidence="1 18">
        <name>Mn(2+)</name>
        <dbReference type="ChEBI" id="CHEBI:29035"/>
    </cofactor>
</comment>
<dbReference type="EMBL" id="JSUM01000003">
    <property type="protein sequence ID" value="KGQ71064.1"/>
    <property type="molecule type" value="Genomic_DNA"/>
</dbReference>
<feature type="domain" description="Exonuclease" evidence="19">
    <location>
        <begin position="9"/>
        <end position="187"/>
    </location>
</feature>
<dbReference type="OrthoDB" id="9804290at2"/>
<dbReference type="SUPFAM" id="SSF53098">
    <property type="entry name" value="Ribonuclease H-like"/>
    <property type="match status" value="1"/>
</dbReference>
<dbReference type="NCBIfam" id="TIGR00573">
    <property type="entry name" value="dnaq"/>
    <property type="match status" value="1"/>
</dbReference>
<name>A0A0A3BBY6_9PAST</name>
<dbReference type="FunFam" id="3.30.420.10:FF:000012">
    <property type="entry name" value="DNA polymerase III subunit epsilon"/>
    <property type="match status" value="1"/>
</dbReference>
<dbReference type="PANTHER" id="PTHR30231:SF41">
    <property type="entry name" value="DNA POLYMERASE III SUBUNIT EPSILON"/>
    <property type="match status" value="1"/>
</dbReference>
<keyword evidence="11 17" id="KW-0460">Magnesium</keyword>
<keyword evidence="4 18" id="KW-0808">Transferase</keyword>
<dbReference type="GO" id="GO:0046872">
    <property type="term" value="F:metal ion binding"/>
    <property type="evidence" value="ECO:0007669"/>
    <property type="project" value="UniProtKB-KW"/>
</dbReference>
<evidence type="ECO:0000256" key="3">
    <source>
        <dbReference type="ARBA" id="ARBA00020352"/>
    </source>
</evidence>
<evidence type="ECO:0000256" key="12">
    <source>
        <dbReference type="ARBA" id="ARBA00022932"/>
    </source>
</evidence>
<evidence type="ECO:0000313" key="21">
    <source>
        <dbReference type="Proteomes" id="UP000030380"/>
    </source>
</evidence>
<evidence type="ECO:0000256" key="15">
    <source>
        <dbReference type="PIRSR" id="PIRSR606309-1"/>
    </source>
</evidence>
<evidence type="ECO:0000256" key="2">
    <source>
        <dbReference type="ARBA" id="ARBA00012417"/>
    </source>
</evidence>
<evidence type="ECO:0000256" key="18">
    <source>
        <dbReference type="RuleBase" id="RU364087"/>
    </source>
</evidence>
<dbReference type="GO" id="GO:0003887">
    <property type="term" value="F:DNA-directed DNA polymerase activity"/>
    <property type="evidence" value="ECO:0007669"/>
    <property type="project" value="UniProtKB-KW"/>
</dbReference>
<evidence type="ECO:0000256" key="14">
    <source>
        <dbReference type="ARBA" id="ARBA00049244"/>
    </source>
</evidence>
<feature type="binding site" evidence="16">
    <location>
        <position position="68"/>
    </location>
    <ligand>
        <name>substrate</name>
    </ligand>
</feature>
<feature type="active site" description="Proton acceptor" evidence="15">
    <location>
        <position position="165"/>
    </location>
</feature>
<keyword evidence="13 17" id="KW-0464">Manganese</keyword>
<keyword evidence="6 18" id="KW-0235">DNA replication</keyword>
<keyword evidence="21" id="KW-1185">Reference proteome</keyword>
<dbReference type="NCBIfam" id="TIGR01406">
    <property type="entry name" value="dnaQ_proteo"/>
    <property type="match status" value="1"/>
</dbReference>
<sequence>MSTIINPQRQIVLDTETTGMNQFGAHYEGHCIIEIGAVEMINRRLTGRTFHVYIKPDRPVDPDAIKVHGITDEMLADKPPFEAITAEFLDFIRDAELIIHNAPFDVGFMDYEFGKLASTKAIKTANICLITDSLVMARKMYPGKRNNLDALCDRLNIDNSKRTLHGALLDAEILADVYLQMTGGQVSLFDEDQHNDDAQTEANQRDAAKSAALQPQLTSLRTIAPTDQELEAHLEYLKLINKKSKDNCIWQKRTENGQH</sequence>
<keyword evidence="5 18" id="KW-0548">Nucleotidyltransferase</keyword>
<evidence type="ECO:0000256" key="6">
    <source>
        <dbReference type="ARBA" id="ARBA00022705"/>
    </source>
</evidence>
<evidence type="ECO:0000256" key="5">
    <source>
        <dbReference type="ARBA" id="ARBA00022695"/>
    </source>
</evidence>
<comment type="function">
    <text evidence="18">DNA polymerase III is a complex, multichain enzyme responsible for most of the replicative synthesis in bacteria. The epsilon subunit contain the editing function and is a proofreading 3'-5' exonuclease.</text>
</comment>
<accession>A0A0A3BBY6</accession>
<proteinExistence type="predicted"/>
<dbReference type="InterPro" id="IPR012337">
    <property type="entry name" value="RNaseH-like_sf"/>
</dbReference>
<evidence type="ECO:0000256" key="10">
    <source>
        <dbReference type="ARBA" id="ARBA00022839"/>
    </source>
</evidence>
<evidence type="ECO:0000256" key="1">
    <source>
        <dbReference type="ARBA" id="ARBA00001936"/>
    </source>
</evidence>
<reference evidence="20 21" key="1">
    <citation type="submission" date="2014-11" db="EMBL/GenBank/DDBJ databases">
        <title>Draft genome sequence of Chelonobacter oris 1662T, associated with respiratory disease in Hermann's Tortoises.</title>
        <authorList>
            <person name="Kudirkiene E."/>
            <person name="Hansen M.J."/>
            <person name="Bojesen A.M."/>
        </authorList>
    </citation>
    <scope>NUCLEOTIDE SEQUENCE [LARGE SCALE GENOMIC DNA]</scope>
    <source>
        <strain evidence="20 21">1662</strain>
    </source>
</reference>
<keyword evidence="9 18" id="KW-0378">Hydrolase</keyword>
<evidence type="ECO:0000256" key="4">
    <source>
        <dbReference type="ARBA" id="ARBA00022679"/>
    </source>
</evidence>
<dbReference type="InterPro" id="IPR006054">
    <property type="entry name" value="DnaQ"/>
</dbReference>
<keyword evidence="10 18" id="KW-0269">Exonuclease</keyword>
<keyword evidence="7 18" id="KW-0540">Nuclease</keyword>
<evidence type="ECO:0000256" key="7">
    <source>
        <dbReference type="ARBA" id="ARBA00022722"/>
    </source>
</evidence>
<keyword evidence="12 18" id="KW-0239">DNA-directed DNA polymerase</keyword>
<evidence type="ECO:0000256" key="16">
    <source>
        <dbReference type="PIRSR" id="PIRSR606309-2"/>
    </source>
</evidence>
<evidence type="ECO:0000256" key="11">
    <source>
        <dbReference type="ARBA" id="ARBA00022842"/>
    </source>
</evidence>
<dbReference type="Gene3D" id="3.30.420.10">
    <property type="entry name" value="Ribonuclease H-like superfamily/Ribonuclease H"/>
    <property type="match status" value="1"/>
</dbReference>
<feature type="binding site" evidence="17">
    <location>
        <position position="14"/>
    </location>
    <ligand>
        <name>a divalent metal cation</name>
        <dbReference type="ChEBI" id="CHEBI:60240"/>
        <label>1</label>
        <note>catalytic</note>
    </ligand>
</feature>
<evidence type="ECO:0000259" key="19">
    <source>
        <dbReference type="SMART" id="SM00479"/>
    </source>
</evidence>
<evidence type="ECO:0000256" key="17">
    <source>
        <dbReference type="PIRSR" id="PIRSR606309-3"/>
    </source>
</evidence>
<feature type="binding site" evidence="16">
    <location>
        <position position="170"/>
    </location>
    <ligand>
        <name>substrate</name>
    </ligand>
</feature>
<dbReference type="CDD" id="cd06131">
    <property type="entry name" value="DNA_pol_III_epsilon_Ecoli_like"/>
    <property type="match status" value="1"/>
</dbReference>
<dbReference type="GO" id="GO:0008408">
    <property type="term" value="F:3'-5' exonuclease activity"/>
    <property type="evidence" value="ECO:0007669"/>
    <property type="project" value="TreeGrafter"/>
</dbReference>
<dbReference type="InterPro" id="IPR006309">
    <property type="entry name" value="DnaQ_proteo"/>
</dbReference>
<evidence type="ECO:0000256" key="13">
    <source>
        <dbReference type="ARBA" id="ARBA00023211"/>
    </source>
</evidence>
<evidence type="ECO:0000256" key="8">
    <source>
        <dbReference type="ARBA" id="ARBA00022723"/>
    </source>
</evidence>
<protein>
    <recommendedName>
        <fullName evidence="3 18">DNA polymerase III subunit epsilon</fullName>
        <ecNumber evidence="2 18">2.7.7.7</ecNumber>
    </recommendedName>
</protein>
<dbReference type="SMART" id="SM00479">
    <property type="entry name" value="EXOIII"/>
    <property type="match status" value="1"/>
</dbReference>
<dbReference type="NCBIfam" id="NF004316">
    <property type="entry name" value="PRK05711.1"/>
    <property type="match status" value="1"/>
</dbReference>
<organism evidence="20 21">
    <name type="scientific">Chelonobacter oris</name>
    <dbReference type="NCBI Taxonomy" id="505317"/>
    <lineage>
        <taxon>Bacteria</taxon>
        <taxon>Pseudomonadati</taxon>
        <taxon>Pseudomonadota</taxon>
        <taxon>Gammaproteobacteria</taxon>
        <taxon>Pasteurellales</taxon>
        <taxon>Pasteurellaceae</taxon>
        <taxon>Chelonobacter</taxon>
    </lineage>
</organism>
<feature type="binding site" evidence="17">
    <location>
        <position position="16"/>
    </location>
    <ligand>
        <name>a divalent metal cation</name>
        <dbReference type="ChEBI" id="CHEBI:60240"/>
        <label>1</label>
        <note>catalytic</note>
    </ligand>
</feature>
<dbReference type="InterPro" id="IPR036397">
    <property type="entry name" value="RNaseH_sf"/>
</dbReference>
<feature type="binding site" evidence="16">
    <location>
        <position position="14"/>
    </location>
    <ligand>
        <name>substrate</name>
    </ligand>
</feature>
<dbReference type="GO" id="GO:0003677">
    <property type="term" value="F:DNA binding"/>
    <property type="evidence" value="ECO:0007669"/>
    <property type="project" value="InterPro"/>
</dbReference>
<feature type="binding site" evidence="17">
    <location>
        <position position="170"/>
    </location>
    <ligand>
        <name>a divalent metal cation</name>
        <dbReference type="ChEBI" id="CHEBI:60240"/>
        <label>1</label>
        <note>catalytic</note>
    </ligand>
</feature>
<comment type="catalytic activity">
    <reaction evidence="14 18">
        <text>DNA(n) + a 2'-deoxyribonucleoside 5'-triphosphate = DNA(n+1) + diphosphate</text>
        <dbReference type="Rhea" id="RHEA:22508"/>
        <dbReference type="Rhea" id="RHEA-COMP:17339"/>
        <dbReference type="Rhea" id="RHEA-COMP:17340"/>
        <dbReference type="ChEBI" id="CHEBI:33019"/>
        <dbReference type="ChEBI" id="CHEBI:61560"/>
        <dbReference type="ChEBI" id="CHEBI:173112"/>
        <dbReference type="EC" id="2.7.7.7"/>
    </reaction>
</comment>
<dbReference type="STRING" id="505317.OA57_02185"/>
<dbReference type="AlphaFoldDB" id="A0A0A3BBY6"/>
<evidence type="ECO:0000256" key="9">
    <source>
        <dbReference type="ARBA" id="ARBA00022801"/>
    </source>
</evidence>
<comment type="cofactor">
    <cofactor evidence="17">
        <name>Mg(2+)</name>
        <dbReference type="ChEBI" id="CHEBI:18420"/>
    </cofactor>
    <cofactor evidence="17">
        <name>Mn(2+)</name>
        <dbReference type="ChEBI" id="CHEBI:29035"/>
    </cofactor>
    <text evidence="17">Binds 2 divalent metal cations. Magnesium or manganese.</text>
</comment>
<dbReference type="GO" id="GO:0045004">
    <property type="term" value="P:DNA replication proofreading"/>
    <property type="evidence" value="ECO:0007669"/>
    <property type="project" value="TreeGrafter"/>
</dbReference>
<dbReference type="GO" id="GO:0005829">
    <property type="term" value="C:cytosol"/>
    <property type="evidence" value="ECO:0007669"/>
    <property type="project" value="TreeGrafter"/>
</dbReference>
<comment type="subunit">
    <text evidence="18">DNA polymerase III contains a core (composed of alpha, epsilon and theta chains) that associates with a tau subunit. This core dimerizes to form the POLIII' complex. PolIII' associates with the gamma complex (composed of gamma, delta, delta', psi and chi chains) and with the beta chain to form the complete DNA polymerase III complex.</text>
</comment>
<feature type="binding site" evidence="16">
    <location>
        <position position="16"/>
    </location>
    <ligand>
        <name>substrate</name>
    </ligand>
</feature>
<dbReference type="Proteomes" id="UP000030380">
    <property type="component" value="Unassembled WGS sequence"/>
</dbReference>
<keyword evidence="8 17" id="KW-0479">Metal-binding</keyword>